<keyword evidence="6" id="KW-1185">Reference proteome</keyword>
<dbReference type="EMBL" id="JAANQT010000095">
    <property type="protein sequence ID" value="KAG1314671.1"/>
    <property type="molecule type" value="Genomic_DNA"/>
</dbReference>
<comment type="subcellular location">
    <subcellularLocation>
        <location evidence="1">Membrane</location>
        <topology evidence="1">Multi-pass membrane protein</topology>
    </subcellularLocation>
</comment>
<comment type="caution">
    <text evidence="5">The sequence shown here is derived from an EMBL/GenBank/DDBJ whole genome shotgun (WGS) entry which is preliminary data.</text>
</comment>
<gene>
    <name evidence="5" type="ORF">G6F64_001290</name>
</gene>
<dbReference type="GO" id="GO:0016020">
    <property type="term" value="C:membrane"/>
    <property type="evidence" value="ECO:0007669"/>
    <property type="project" value="UniProtKB-SubCell"/>
</dbReference>
<accession>A0A9P6XII5</accession>
<dbReference type="PROSITE" id="PS50850">
    <property type="entry name" value="MFS"/>
    <property type="match status" value="1"/>
</dbReference>
<organism evidence="5 6">
    <name type="scientific">Rhizopus oryzae</name>
    <name type="common">Mucormycosis agent</name>
    <name type="synonym">Rhizopus arrhizus var. delemar</name>
    <dbReference type="NCBI Taxonomy" id="64495"/>
    <lineage>
        <taxon>Eukaryota</taxon>
        <taxon>Fungi</taxon>
        <taxon>Fungi incertae sedis</taxon>
        <taxon>Mucoromycota</taxon>
        <taxon>Mucoromycotina</taxon>
        <taxon>Mucoromycetes</taxon>
        <taxon>Mucorales</taxon>
        <taxon>Mucorineae</taxon>
        <taxon>Rhizopodaceae</taxon>
        <taxon>Rhizopus</taxon>
    </lineage>
</organism>
<dbReference type="Gene3D" id="1.20.1250.20">
    <property type="entry name" value="MFS general substrate transporter like domains"/>
    <property type="match status" value="2"/>
</dbReference>
<evidence type="ECO:0000256" key="3">
    <source>
        <dbReference type="SAM" id="Phobius"/>
    </source>
</evidence>
<keyword evidence="3" id="KW-1133">Transmembrane helix</keyword>
<dbReference type="InterPro" id="IPR050327">
    <property type="entry name" value="Proton-linked_MCT"/>
</dbReference>
<dbReference type="Pfam" id="PF17733">
    <property type="entry name" value="KPWE_dom"/>
    <property type="match status" value="1"/>
</dbReference>
<dbReference type="InterPro" id="IPR020846">
    <property type="entry name" value="MFS_dom"/>
</dbReference>
<feature type="transmembrane region" description="Helical" evidence="3">
    <location>
        <begin position="102"/>
        <end position="124"/>
    </location>
</feature>
<dbReference type="PANTHER" id="PTHR11360">
    <property type="entry name" value="MONOCARBOXYLATE TRANSPORTER"/>
    <property type="match status" value="1"/>
</dbReference>
<dbReference type="SUPFAM" id="SSF103473">
    <property type="entry name" value="MFS general substrate transporter"/>
    <property type="match status" value="1"/>
</dbReference>
<dbReference type="PANTHER" id="PTHR11360:SF284">
    <property type="entry name" value="EG:103B4.3 PROTEIN-RELATED"/>
    <property type="match status" value="1"/>
</dbReference>
<dbReference type="Proteomes" id="UP000716291">
    <property type="component" value="Unassembled WGS sequence"/>
</dbReference>
<protein>
    <recommendedName>
        <fullName evidence="4">Major facilitator superfamily (MFS) profile domain-containing protein</fullName>
    </recommendedName>
</protein>
<name>A0A9P6XII5_RHIOR</name>
<feature type="transmembrane region" description="Helical" evidence="3">
    <location>
        <begin position="12"/>
        <end position="31"/>
    </location>
</feature>
<proteinExistence type="inferred from homology"/>
<evidence type="ECO:0000256" key="1">
    <source>
        <dbReference type="ARBA" id="ARBA00004141"/>
    </source>
</evidence>
<reference evidence="5" key="1">
    <citation type="journal article" date="2020" name="Microb. Genom.">
        <title>Genetic diversity of clinical and environmental Mucorales isolates obtained from an investigation of mucormycosis cases among solid organ transplant recipients.</title>
        <authorList>
            <person name="Nguyen M.H."/>
            <person name="Kaul D."/>
            <person name="Muto C."/>
            <person name="Cheng S.J."/>
            <person name="Richter R.A."/>
            <person name="Bruno V.M."/>
            <person name="Liu G."/>
            <person name="Beyhan S."/>
            <person name="Sundermann A.J."/>
            <person name="Mounaud S."/>
            <person name="Pasculle A.W."/>
            <person name="Nierman W.C."/>
            <person name="Driscoll E."/>
            <person name="Cumbie R."/>
            <person name="Clancy C.J."/>
            <person name="Dupont C.L."/>
        </authorList>
    </citation>
    <scope>NUCLEOTIDE SEQUENCE</scope>
    <source>
        <strain evidence="5">GL11</strain>
    </source>
</reference>
<keyword evidence="3" id="KW-0812">Transmembrane</keyword>
<dbReference type="GO" id="GO:0022857">
    <property type="term" value="F:transmembrane transporter activity"/>
    <property type="evidence" value="ECO:0007669"/>
    <property type="project" value="InterPro"/>
</dbReference>
<dbReference type="Pfam" id="PF07690">
    <property type="entry name" value="MFS_1"/>
    <property type="match status" value="1"/>
</dbReference>
<sequence length="330" mass="36651">MSQLLLKILGPRNTLFVSVVIASLGLFSASFSTRVWHLYLTHGVVYGTGISIMFYIALSILPQYFVKHSGIALGITSSGISIGGLIFPFIMEPLNSRFGASWCYRILSLICFAVGLLACFLLGIKKGAHAKTPIKTLALKETFDFSVAKNWRYLLWCATNILLEAACNTPAYFLPSYATYIGLSSHQGALILSVGSGSNAIGSIVSGLLADYIGHINVVVLYSSGIASLLNNKQENEDQLLLKAKLFYYSKFFTPIQYDEYIKWKDSEHESEPTSEREEKPPRFTFQEIVDMIEKGIEIPGIKQIPNIINDGVPSESKMKTRPKPWEIKK</sequence>
<dbReference type="AlphaFoldDB" id="A0A9P6XII5"/>
<feature type="domain" description="Major facilitator superfamily (MFS) profile" evidence="4">
    <location>
        <begin position="1"/>
        <end position="126"/>
    </location>
</feature>
<dbReference type="InterPro" id="IPR011701">
    <property type="entry name" value="MFS"/>
</dbReference>
<evidence type="ECO:0000313" key="6">
    <source>
        <dbReference type="Proteomes" id="UP000716291"/>
    </source>
</evidence>
<evidence type="ECO:0000256" key="2">
    <source>
        <dbReference type="ARBA" id="ARBA00006727"/>
    </source>
</evidence>
<comment type="similarity">
    <text evidence="2">Belongs to the major facilitator superfamily. Monocarboxylate porter (TC 2.A.1.13) family.</text>
</comment>
<evidence type="ECO:0000259" key="4">
    <source>
        <dbReference type="PROSITE" id="PS50850"/>
    </source>
</evidence>
<dbReference type="InterPro" id="IPR040554">
    <property type="entry name" value="KPWE_PEX14_dom"/>
</dbReference>
<dbReference type="OrthoDB" id="9936937at2759"/>
<evidence type="ECO:0000313" key="5">
    <source>
        <dbReference type="EMBL" id="KAG1314671.1"/>
    </source>
</evidence>
<keyword evidence="3" id="KW-0472">Membrane</keyword>
<dbReference type="InterPro" id="IPR036259">
    <property type="entry name" value="MFS_trans_sf"/>
</dbReference>
<feature type="transmembrane region" description="Helical" evidence="3">
    <location>
        <begin position="70"/>
        <end position="90"/>
    </location>
</feature>
<feature type="transmembrane region" description="Helical" evidence="3">
    <location>
        <begin position="37"/>
        <end position="58"/>
    </location>
</feature>